<evidence type="ECO:0000256" key="1">
    <source>
        <dbReference type="ARBA" id="ARBA00004604"/>
    </source>
</evidence>
<feature type="compositionally biased region" description="Basic residues" evidence="9">
    <location>
        <begin position="36"/>
        <end position="45"/>
    </location>
</feature>
<accession>A0AAD1XSG6</accession>
<evidence type="ECO:0000256" key="4">
    <source>
        <dbReference type="ARBA" id="ARBA00022603"/>
    </source>
</evidence>
<evidence type="ECO:0000256" key="6">
    <source>
        <dbReference type="ARBA" id="ARBA00022691"/>
    </source>
</evidence>
<evidence type="ECO:0000256" key="5">
    <source>
        <dbReference type="ARBA" id="ARBA00022679"/>
    </source>
</evidence>
<dbReference type="Pfam" id="PF05148">
    <property type="entry name" value="Methyltransf_8"/>
    <property type="match status" value="1"/>
</dbReference>
<dbReference type="AlphaFoldDB" id="A0AAD1XSG6"/>
<evidence type="ECO:0000256" key="8">
    <source>
        <dbReference type="RuleBase" id="RU365074"/>
    </source>
</evidence>
<evidence type="ECO:0000313" key="10">
    <source>
        <dbReference type="EMBL" id="CAI2378135.1"/>
    </source>
</evidence>
<evidence type="ECO:0000256" key="9">
    <source>
        <dbReference type="SAM" id="MobiDB-lite"/>
    </source>
</evidence>
<dbReference type="CDD" id="cd02440">
    <property type="entry name" value="AdoMet_MTases"/>
    <property type="match status" value="1"/>
</dbReference>
<comment type="caution">
    <text evidence="10">The sequence shown here is derived from an EMBL/GenBank/DDBJ whole genome shotgun (WGS) entry which is preliminary data.</text>
</comment>
<dbReference type="Proteomes" id="UP001295684">
    <property type="component" value="Unassembled WGS sequence"/>
</dbReference>
<keyword evidence="7 8" id="KW-0539">Nucleus</keyword>
<dbReference type="InterPro" id="IPR042036">
    <property type="entry name" value="RRP8_N"/>
</dbReference>
<evidence type="ECO:0000256" key="3">
    <source>
        <dbReference type="ARBA" id="ARBA00022552"/>
    </source>
</evidence>
<dbReference type="EC" id="2.1.1.-" evidence="8"/>
<keyword evidence="11" id="KW-1185">Reference proteome</keyword>
<comment type="function">
    <text evidence="8">Probable methyltransferase required to silence rDNA.</text>
</comment>
<feature type="region of interest" description="Disordered" evidence="9">
    <location>
        <begin position="20"/>
        <end position="47"/>
    </location>
</feature>
<keyword evidence="3 8" id="KW-0698">rRNA processing</keyword>
<keyword evidence="6 8" id="KW-0949">S-adenosyl-L-methionine</keyword>
<dbReference type="Gene3D" id="3.40.50.150">
    <property type="entry name" value="Vaccinia Virus protein VP39"/>
    <property type="match status" value="1"/>
</dbReference>
<protein>
    <recommendedName>
        <fullName evidence="8">Ribosomal RNA-processing protein 8</fullName>
        <ecNumber evidence="8">2.1.1.-</ecNumber>
    </recommendedName>
</protein>
<name>A0AAD1XSG6_EUPCR</name>
<organism evidence="10 11">
    <name type="scientific">Euplotes crassus</name>
    <dbReference type="NCBI Taxonomy" id="5936"/>
    <lineage>
        <taxon>Eukaryota</taxon>
        <taxon>Sar</taxon>
        <taxon>Alveolata</taxon>
        <taxon>Ciliophora</taxon>
        <taxon>Intramacronucleata</taxon>
        <taxon>Spirotrichea</taxon>
        <taxon>Hypotrichia</taxon>
        <taxon>Euplotida</taxon>
        <taxon>Euplotidae</taxon>
        <taxon>Moneuplotes</taxon>
    </lineage>
</organism>
<dbReference type="SUPFAM" id="SSF53335">
    <property type="entry name" value="S-adenosyl-L-methionine-dependent methyltransferases"/>
    <property type="match status" value="1"/>
</dbReference>
<dbReference type="GO" id="GO:0032259">
    <property type="term" value="P:methylation"/>
    <property type="evidence" value="ECO:0007669"/>
    <property type="project" value="UniProtKB-KW"/>
</dbReference>
<dbReference type="GO" id="GO:0008168">
    <property type="term" value="F:methyltransferase activity"/>
    <property type="evidence" value="ECO:0007669"/>
    <property type="project" value="UniProtKB-KW"/>
</dbReference>
<evidence type="ECO:0000256" key="2">
    <source>
        <dbReference type="ARBA" id="ARBA00006301"/>
    </source>
</evidence>
<dbReference type="PANTHER" id="PTHR12787:SF0">
    <property type="entry name" value="RIBOSOMAL RNA-PROCESSING PROTEIN 8"/>
    <property type="match status" value="1"/>
</dbReference>
<gene>
    <name evidence="10" type="ORF">ECRASSUSDP1_LOCUS19530</name>
</gene>
<dbReference type="GO" id="GO:0005730">
    <property type="term" value="C:nucleolus"/>
    <property type="evidence" value="ECO:0007669"/>
    <property type="project" value="UniProtKB-SubCell"/>
</dbReference>
<dbReference type="InterPro" id="IPR007823">
    <property type="entry name" value="RRP8"/>
</dbReference>
<keyword evidence="4 8" id="KW-0489">Methyltransferase</keyword>
<comment type="similarity">
    <text evidence="2 8">Belongs to the methyltransferase superfamily. RRP8 family.</text>
</comment>
<dbReference type="Gene3D" id="1.10.10.2150">
    <property type="entry name" value="Ribosomal RNA-processing protein 8, N-terminal domain"/>
    <property type="match status" value="1"/>
</dbReference>
<evidence type="ECO:0000313" key="11">
    <source>
        <dbReference type="Proteomes" id="UP001295684"/>
    </source>
</evidence>
<sequence length="273" mass="31975">MDKSVSESITDIMKRQVDAFKHAKKPTQKPHEEQKRAKKRKRTEKKLRPAEVELKSSRFRWLNELLYTSDSKSSFQYFKDNEGCFQDYHDGFKNQVKKWPKNPVDIFITELKKEKYSSKVIADLGCGEGNLELEIKKHDPNREIYSYDIGKINEHVIQADIAHLPLEDNSVDIAIFSLSLMSTNFLDHLLEANRILKVDGLLFVAEVSSRLEINKFVSLLHKFGFKKKKVGQIKTFFYVMTFQSFKANKKKVKKVLKETNPDDYLTPCKYKKR</sequence>
<dbReference type="FunFam" id="1.10.10.2150:FF:000001">
    <property type="entry name" value="Ribosomal RNA-processing protein 8"/>
    <property type="match status" value="1"/>
</dbReference>
<dbReference type="PANTHER" id="PTHR12787">
    <property type="entry name" value="RIBOSOMAL RNA-PROCESSING PROTEIN 8"/>
    <property type="match status" value="1"/>
</dbReference>
<dbReference type="EMBL" id="CAMPGE010019828">
    <property type="protein sequence ID" value="CAI2378135.1"/>
    <property type="molecule type" value="Genomic_DNA"/>
</dbReference>
<reference evidence="10" key="1">
    <citation type="submission" date="2023-07" db="EMBL/GenBank/DDBJ databases">
        <authorList>
            <consortium name="AG Swart"/>
            <person name="Singh M."/>
            <person name="Singh A."/>
            <person name="Seah K."/>
            <person name="Emmerich C."/>
        </authorList>
    </citation>
    <scope>NUCLEOTIDE SEQUENCE</scope>
    <source>
        <strain evidence="10">DP1</strain>
    </source>
</reference>
<proteinExistence type="inferred from homology"/>
<dbReference type="InterPro" id="IPR029063">
    <property type="entry name" value="SAM-dependent_MTases_sf"/>
</dbReference>
<comment type="subcellular location">
    <subcellularLocation>
        <location evidence="1 8">Nucleus</location>
        <location evidence="1 8">Nucleolus</location>
    </subcellularLocation>
</comment>
<evidence type="ECO:0000256" key="7">
    <source>
        <dbReference type="ARBA" id="ARBA00023242"/>
    </source>
</evidence>
<dbReference type="GO" id="GO:0006364">
    <property type="term" value="P:rRNA processing"/>
    <property type="evidence" value="ECO:0007669"/>
    <property type="project" value="UniProtKB-UniRule"/>
</dbReference>
<keyword evidence="5 8" id="KW-0808">Transferase</keyword>